<comment type="subcellular location">
    <subcellularLocation>
        <location evidence="1">Nucleus</location>
    </subcellularLocation>
</comment>
<dbReference type="FunFam" id="2.20.25.80:FF:000003">
    <property type="entry name" value="WRKY transcription factor 57"/>
    <property type="match status" value="1"/>
</dbReference>
<dbReference type="PANTHER" id="PTHR31221">
    <property type="entry name" value="WRKY TRANSCRIPTION FACTOR PROTEIN 1-RELATED"/>
    <property type="match status" value="1"/>
</dbReference>
<dbReference type="EMBL" id="LR746271">
    <property type="protein sequence ID" value="CAA7400573.1"/>
    <property type="molecule type" value="Genomic_DNA"/>
</dbReference>
<keyword evidence="2" id="KW-0805">Transcription regulation</keyword>
<dbReference type="GO" id="GO:0003700">
    <property type="term" value="F:DNA-binding transcription factor activity"/>
    <property type="evidence" value="ECO:0007669"/>
    <property type="project" value="InterPro"/>
</dbReference>
<proteinExistence type="predicted"/>
<dbReference type="GO" id="GO:0005634">
    <property type="term" value="C:nucleus"/>
    <property type="evidence" value="ECO:0007669"/>
    <property type="project" value="UniProtKB-SubCell"/>
</dbReference>
<protein>
    <recommendedName>
        <fullName evidence="6">WRKY domain-containing protein</fullName>
    </recommendedName>
</protein>
<dbReference type="InterPro" id="IPR044810">
    <property type="entry name" value="WRKY_plant"/>
</dbReference>
<keyword evidence="3" id="KW-0238">DNA-binding</keyword>
<evidence type="ECO:0000256" key="2">
    <source>
        <dbReference type="ARBA" id="ARBA00023015"/>
    </source>
</evidence>
<keyword evidence="4" id="KW-0804">Transcription</keyword>
<dbReference type="PANTHER" id="PTHR31221:SF83">
    <property type="entry name" value="WRKY TRANSCRIPTION FACTOR 75-RELATED"/>
    <property type="match status" value="1"/>
</dbReference>
<dbReference type="OrthoDB" id="1915472at2759"/>
<dbReference type="SUPFAM" id="SSF118290">
    <property type="entry name" value="WRKY DNA-binding domain"/>
    <property type="match status" value="1"/>
</dbReference>
<evidence type="ECO:0000256" key="1">
    <source>
        <dbReference type="ARBA" id="ARBA00004123"/>
    </source>
</evidence>
<organism evidence="7 8">
    <name type="scientific">Spirodela intermedia</name>
    <name type="common">Intermediate duckweed</name>
    <dbReference type="NCBI Taxonomy" id="51605"/>
    <lineage>
        <taxon>Eukaryota</taxon>
        <taxon>Viridiplantae</taxon>
        <taxon>Streptophyta</taxon>
        <taxon>Embryophyta</taxon>
        <taxon>Tracheophyta</taxon>
        <taxon>Spermatophyta</taxon>
        <taxon>Magnoliopsida</taxon>
        <taxon>Liliopsida</taxon>
        <taxon>Araceae</taxon>
        <taxon>Lemnoideae</taxon>
        <taxon>Spirodela</taxon>
    </lineage>
</organism>
<keyword evidence="8" id="KW-1185">Reference proteome</keyword>
<reference evidence="7" key="1">
    <citation type="submission" date="2020-02" db="EMBL/GenBank/DDBJ databases">
        <authorList>
            <person name="Scholz U."/>
            <person name="Mascher M."/>
            <person name="Fiebig A."/>
        </authorList>
    </citation>
    <scope>NUCLEOTIDE SEQUENCE</scope>
</reference>
<sequence length="164" mass="18793">MEDYRTRFSPERFPRHLSLPPAFLPENGKTELAGSVGGRRAGINSATMKGETKGRKVRVAFHTRSHVDILDDGYRWRKYGQKVVKDEKFPRSYYRCTHNGCGVKKQVQRLSKDEEVVVTTYEGMHSHPIQMPTDSFERILRRMDLLANFHPHGAQHGAILSIEG</sequence>
<dbReference type="Pfam" id="PF03106">
    <property type="entry name" value="WRKY"/>
    <property type="match status" value="1"/>
</dbReference>
<dbReference type="PROSITE" id="PS50811">
    <property type="entry name" value="WRKY"/>
    <property type="match status" value="1"/>
</dbReference>
<keyword evidence="5" id="KW-0539">Nucleus</keyword>
<dbReference type="Gene3D" id="2.20.25.80">
    <property type="entry name" value="WRKY domain"/>
    <property type="match status" value="1"/>
</dbReference>
<dbReference type="Proteomes" id="UP000663760">
    <property type="component" value="Chromosome 8"/>
</dbReference>
<dbReference type="AlphaFoldDB" id="A0A7I8KRW9"/>
<dbReference type="InterPro" id="IPR003657">
    <property type="entry name" value="WRKY_dom"/>
</dbReference>
<evidence type="ECO:0000256" key="5">
    <source>
        <dbReference type="ARBA" id="ARBA00023242"/>
    </source>
</evidence>
<dbReference type="GO" id="GO:0043565">
    <property type="term" value="F:sequence-specific DNA binding"/>
    <property type="evidence" value="ECO:0007669"/>
    <property type="project" value="InterPro"/>
</dbReference>
<evidence type="ECO:0000313" key="8">
    <source>
        <dbReference type="Proteomes" id="UP000663760"/>
    </source>
</evidence>
<dbReference type="InterPro" id="IPR036576">
    <property type="entry name" value="WRKY_dom_sf"/>
</dbReference>
<evidence type="ECO:0000259" key="6">
    <source>
        <dbReference type="PROSITE" id="PS50811"/>
    </source>
</evidence>
<evidence type="ECO:0000256" key="4">
    <source>
        <dbReference type="ARBA" id="ARBA00023163"/>
    </source>
</evidence>
<evidence type="ECO:0000313" key="7">
    <source>
        <dbReference type="EMBL" id="CAA7400573.1"/>
    </source>
</evidence>
<feature type="domain" description="WRKY" evidence="6">
    <location>
        <begin position="65"/>
        <end position="130"/>
    </location>
</feature>
<dbReference type="SMART" id="SM00774">
    <property type="entry name" value="WRKY"/>
    <property type="match status" value="1"/>
</dbReference>
<evidence type="ECO:0000256" key="3">
    <source>
        <dbReference type="ARBA" id="ARBA00023125"/>
    </source>
</evidence>
<accession>A0A7I8KRW9</accession>
<name>A0A7I8KRW9_SPIIN</name>
<gene>
    <name evidence="7" type="ORF">SI8410_08011251</name>
</gene>